<dbReference type="Gene3D" id="3.10.450.50">
    <property type="match status" value="1"/>
</dbReference>
<dbReference type="InterPro" id="IPR009959">
    <property type="entry name" value="Cyclase_SnoaL-like"/>
</dbReference>
<protein>
    <submittedName>
        <fullName evidence="3">Polyketide cyclase</fullName>
    </submittedName>
</protein>
<feature type="coiled-coil region" evidence="1">
    <location>
        <begin position="41"/>
        <end position="68"/>
    </location>
</feature>
<sequence length="206" mass="22467">MKTGIALCAVFAPLSAFSQAATSLSKVGSTAAAPIPESSLNAEEQAQVEALRRQVAEIAAQRRTEQANLANFDDLDFNVYSGQKWDELTKSHSPDIVVHMPDGRITKGLPAHIEELKPMFVFAPDTRIREHPIRIASGEWTAVSGYVEGTFAKPMPIGGGKTTAPTGKSFKLGMVTIGHWNKDGVMDEEWLYWDNQSLLKQIGLAQ</sequence>
<feature type="signal peptide" evidence="2">
    <location>
        <begin position="1"/>
        <end position="20"/>
    </location>
</feature>
<keyword evidence="1" id="KW-0175">Coiled coil</keyword>
<organism evidence="3 4">
    <name type="scientific">Roseateles depolymerans</name>
    <dbReference type="NCBI Taxonomy" id="76731"/>
    <lineage>
        <taxon>Bacteria</taxon>
        <taxon>Pseudomonadati</taxon>
        <taxon>Pseudomonadota</taxon>
        <taxon>Betaproteobacteria</taxon>
        <taxon>Burkholderiales</taxon>
        <taxon>Sphaerotilaceae</taxon>
        <taxon>Roseateles</taxon>
    </lineage>
</organism>
<dbReference type="SUPFAM" id="SSF54427">
    <property type="entry name" value="NTF2-like"/>
    <property type="match status" value="1"/>
</dbReference>
<feature type="chain" id="PRO_5015918653" evidence="2">
    <location>
        <begin position="21"/>
        <end position="206"/>
    </location>
</feature>
<reference evidence="3 4" key="1">
    <citation type="submission" date="2017-08" db="EMBL/GenBank/DDBJ databases">
        <title>Infants hospitalized years apart are colonized by the same room-sourced microbial strains.</title>
        <authorList>
            <person name="Brooks B."/>
            <person name="Olm M.R."/>
            <person name="Firek B.A."/>
            <person name="Baker R."/>
            <person name="Thomas B.C."/>
            <person name="Morowitz M.J."/>
            <person name="Banfield J.F."/>
        </authorList>
    </citation>
    <scope>NUCLEOTIDE SEQUENCE [LARGE SCALE GENOMIC DNA]</scope>
    <source>
        <strain evidence="3">S2_012_000_R2_81</strain>
    </source>
</reference>
<accession>A0A2W5DPV8</accession>
<dbReference type="PANTHER" id="PTHR38436">
    <property type="entry name" value="POLYKETIDE CYCLASE SNOAL-LIKE DOMAIN"/>
    <property type="match status" value="1"/>
</dbReference>
<evidence type="ECO:0000313" key="4">
    <source>
        <dbReference type="Proteomes" id="UP000249633"/>
    </source>
</evidence>
<evidence type="ECO:0000256" key="2">
    <source>
        <dbReference type="SAM" id="SignalP"/>
    </source>
</evidence>
<dbReference type="AlphaFoldDB" id="A0A2W5DPV8"/>
<dbReference type="PANTHER" id="PTHR38436:SF1">
    <property type="entry name" value="ESTER CYCLASE"/>
    <property type="match status" value="1"/>
</dbReference>
<gene>
    <name evidence="3" type="ORF">DI603_07000</name>
</gene>
<dbReference type="Proteomes" id="UP000249633">
    <property type="component" value="Unassembled WGS sequence"/>
</dbReference>
<dbReference type="EMBL" id="QFOD01000005">
    <property type="protein sequence ID" value="PZP33831.1"/>
    <property type="molecule type" value="Genomic_DNA"/>
</dbReference>
<dbReference type="Pfam" id="PF07366">
    <property type="entry name" value="SnoaL"/>
    <property type="match status" value="1"/>
</dbReference>
<proteinExistence type="predicted"/>
<dbReference type="InterPro" id="IPR032710">
    <property type="entry name" value="NTF2-like_dom_sf"/>
</dbReference>
<name>A0A2W5DPV8_9BURK</name>
<evidence type="ECO:0000256" key="1">
    <source>
        <dbReference type="SAM" id="Coils"/>
    </source>
</evidence>
<evidence type="ECO:0000313" key="3">
    <source>
        <dbReference type="EMBL" id="PZP33831.1"/>
    </source>
</evidence>
<dbReference type="GO" id="GO:0030638">
    <property type="term" value="P:polyketide metabolic process"/>
    <property type="evidence" value="ECO:0007669"/>
    <property type="project" value="InterPro"/>
</dbReference>
<keyword evidence="2" id="KW-0732">Signal</keyword>
<comment type="caution">
    <text evidence="3">The sequence shown here is derived from an EMBL/GenBank/DDBJ whole genome shotgun (WGS) entry which is preliminary data.</text>
</comment>